<protein>
    <recommendedName>
        <fullName evidence="1">DUF659 domain-containing protein</fullName>
    </recommendedName>
</protein>
<feature type="domain" description="DUF659" evidence="1">
    <location>
        <begin position="6"/>
        <end position="79"/>
    </location>
</feature>
<dbReference type="SUPFAM" id="SSF53098">
    <property type="entry name" value="Ribonuclease H-like"/>
    <property type="match status" value="1"/>
</dbReference>
<dbReference type="Pfam" id="PF04937">
    <property type="entry name" value="DUF659"/>
    <property type="match status" value="1"/>
</dbReference>
<evidence type="ECO:0000313" key="2">
    <source>
        <dbReference type="EMBL" id="KAJ0209390.1"/>
    </source>
</evidence>
<dbReference type="EMBL" id="NBSK02000004">
    <property type="protein sequence ID" value="KAJ0209390.1"/>
    <property type="molecule type" value="Genomic_DNA"/>
</dbReference>
<comment type="caution">
    <text evidence="2">The sequence shown here is derived from an EMBL/GenBank/DDBJ whole genome shotgun (WGS) entry which is preliminary data.</text>
</comment>
<organism evidence="2 3">
    <name type="scientific">Lactuca sativa</name>
    <name type="common">Garden lettuce</name>
    <dbReference type="NCBI Taxonomy" id="4236"/>
    <lineage>
        <taxon>Eukaryota</taxon>
        <taxon>Viridiplantae</taxon>
        <taxon>Streptophyta</taxon>
        <taxon>Embryophyta</taxon>
        <taxon>Tracheophyta</taxon>
        <taxon>Spermatophyta</taxon>
        <taxon>Magnoliopsida</taxon>
        <taxon>eudicotyledons</taxon>
        <taxon>Gunneridae</taxon>
        <taxon>Pentapetalae</taxon>
        <taxon>asterids</taxon>
        <taxon>campanulids</taxon>
        <taxon>Asterales</taxon>
        <taxon>Asteraceae</taxon>
        <taxon>Cichorioideae</taxon>
        <taxon>Cichorieae</taxon>
        <taxon>Lactucinae</taxon>
        <taxon>Lactuca</taxon>
    </lineage>
</organism>
<dbReference type="AlphaFoldDB" id="A0A9R1VN75"/>
<dbReference type="PANTHER" id="PTHR32166">
    <property type="entry name" value="OSJNBA0013A04.12 PROTEIN"/>
    <property type="match status" value="1"/>
</dbReference>
<dbReference type="Proteomes" id="UP000235145">
    <property type="component" value="Unassembled WGS sequence"/>
</dbReference>
<proteinExistence type="predicted"/>
<reference evidence="2 3" key="1">
    <citation type="journal article" date="2017" name="Nat. Commun.">
        <title>Genome assembly with in vitro proximity ligation data and whole-genome triplication in lettuce.</title>
        <authorList>
            <person name="Reyes-Chin-Wo S."/>
            <person name="Wang Z."/>
            <person name="Yang X."/>
            <person name="Kozik A."/>
            <person name="Arikit S."/>
            <person name="Song C."/>
            <person name="Xia L."/>
            <person name="Froenicke L."/>
            <person name="Lavelle D.O."/>
            <person name="Truco M.J."/>
            <person name="Xia R."/>
            <person name="Zhu S."/>
            <person name="Xu C."/>
            <person name="Xu H."/>
            <person name="Xu X."/>
            <person name="Cox K."/>
            <person name="Korf I."/>
            <person name="Meyers B.C."/>
            <person name="Michelmore R.W."/>
        </authorList>
    </citation>
    <scope>NUCLEOTIDE SEQUENCE [LARGE SCALE GENOMIC DNA]</scope>
    <source>
        <strain evidence="3">cv. Salinas</strain>
        <tissue evidence="2">Seedlings</tissue>
    </source>
</reference>
<accession>A0A9R1VN75</accession>
<gene>
    <name evidence="2" type="ORF">LSAT_V11C400226430</name>
</gene>
<evidence type="ECO:0000313" key="3">
    <source>
        <dbReference type="Proteomes" id="UP000235145"/>
    </source>
</evidence>
<dbReference type="InterPro" id="IPR007021">
    <property type="entry name" value="DUF659"/>
</dbReference>
<keyword evidence="3" id="KW-1185">Reference proteome</keyword>
<name>A0A9R1VN75_LACSA</name>
<dbReference type="InterPro" id="IPR012337">
    <property type="entry name" value="RNaseH-like_sf"/>
</dbReference>
<sequence length="203" mass="23407">MSYDCKFLQGAIDVVGSRNAFQVVTDNVTNCKAAEREIEKVNKHIFCSPCSVHTLNLIFKDLAQKFYWLMDIYKKGKRIVKYFLNHSQVLDMFRENSIFELLKVGKTRFASHFVFLRRLVDCRETQLLQSYLTRGGIGLNKVTRTPGESDLFCDGDEYCFSKMGKMTIPLHCLGFALNPRFYDKHYLQQLAPSGIPQKAPNLN</sequence>
<evidence type="ECO:0000259" key="1">
    <source>
        <dbReference type="Pfam" id="PF04937"/>
    </source>
</evidence>
<dbReference type="PANTHER" id="PTHR32166:SF123">
    <property type="entry name" value="BED-TYPE DOMAIN-CONTAINING PROTEIN"/>
    <property type="match status" value="1"/>
</dbReference>